<feature type="transmembrane region" description="Helical" evidence="7">
    <location>
        <begin position="209"/>
        <end position="233"/>
    </location>
</feature>
<sequence length="535" mass="57329">MKKIWFAFLFTLQLLHSSFGQFGDPFEVTVTPDSDRVRIDVNVPEAHYLYAGSFKVLDALGNEQTATVLPESKEITDPNTGKPKPVYASSFSAEYNWEPAPGGDTAIHVKYWGCNDEVCFLPQTKVVELEASAASATSAMETAQAESGSSDWKTEIEQFAVGGSAVGYMRAEEFTGFLDRAENDGAAGEVSSFKLFLTDPVAFVRESGLLLTLFFILFGGFLLNLTPCVLPMVPINLAIIGAGAQAGSKKRGFALGGVYGLGIALVYGLLGVAVVLTGSQFGTIQANPWFNLGIALIFVVLALAMFDIFHIDFSRFQSKMGGGEQKQGSFPVALTMGAVAALLAGACVAPVVIAVLLLATNVYEANAAAGLALPFVLGIGMALPWPFAGAGLAFLPKPGKWMEYVKYGFGVGIIFFALYYGNLSFRAFKPADITDKGEIEGHIVIDGSSNAGLAEAFAESHAAGKPVFLDFWASWCKNCKAMDKTTFKDEMVKARLEGYTFIKYVAEDPTNEKTLAVMNEFGVQGLPTFVVLKPE</sequence>
<dbReference type="InterPro" id="IPR003834">
    <property type="entry name" value="Cyt_c_assmbl_TM_dom"/>
</dbReference>
<feature type="transmembrane region" description="Helical" evidence="7">
    <location>
        <begin position="330"/>
        <end position="359"/>
    </location>
</feature>
<dbReference type="Pfam" id="PF02683">
    <property type="entry name" value="DsbD_TM"/>
    <property type="match status" value="1"/>
</dbReference>
<feature type="signal peptide" evidence="8">
    <location>
        <begin position="1"/>
        <end position="22"/>
    </location>
</feature>
<evidence type="ECO:0000256" key="7">
    <source>
        <dbReference type="SAM" id="Phobius"/>
    </source>
</evidence>
<feature type="chain" id="PRO_5045256400" evidence="8">
    <location>
        <begin position="23"/>
        <end position="535"/>
    </location>
</feature>
<dbReference type="PROSITE" id="PS51352">
    <property type="entry name" value="THIOREDOXIN_2"/>
    <property type="match status" value="1"/>
</dbReference>
<organism evidence="10 11">
    <name type="scientific">Pontiella agarivorans</name>
    <dbReference type="NCBI Taxonomy" id="3038953"/>
    <lineage>
        <taxon>Bacteria</taxon>
        <taxon>Pseudomonadati</taxon>
        <taxon>Kiritimatiellota</taxon>
        <taxon>Kiritimatiellia</taxon>
        <taxon>Kiritimatiellales</taxon>
        <taxon>Pontiellaceae</taxon>
        <taxon>Pontiella</taxon>
    </lineage>
</organism>
<evidence type="ECO:0000256" key="1">
    <source>
        <dbReference type="ARBA" id="ARBA00004651"/>
    </source>
</evidence>
<feature type="transmembrane region" description="Helical" evidence="7">
    <location>
        <begin position="289"/>
        <end position="309"/>
    </location>
</feature>
<name>A0ABU5N045_9BACT</name>
<dbReference type="InterPro" id="IPR036929">
    <property type="entry name" value="DsbDN_sf"/>
</dbReference>
<keyword evidence="2" id="KW-1003">Cell membrane</keyword>
<dbReference type="Pfam" id="PF11412">
    <property type="entry name" value="DsbD_N"/>
    <property type="match status" value="1"/>
</dbReference>
<evidence type="ECO:0000256" key="5">
    <source>
        <dbReference type="ARBA" id="ARBA00022989"/>
    </source>
</evidence>
<dbReference type="SUPFAM" id="SSF52833">
    <property type="entry name" value="Thioredoxin-like"/>
    <property type="match status" value="1"/>
</dbReference>
<reference evidence="10 11" key="1">
    <citation type="journal article" date="2024" name="Appl. Environ. Microbiol.">
        <title>Pontiella agarivorans sp. nov., a novel marine anaerobic bacterium capable of degrading macroalgal polysaccharides and fixing nitrogen.</title>
        <authorList>
            <person name="Liu N."/>
            <person name="Kivenson V."/>
            <person name="Peng X."/>
            <person name="Cui Z."/>
            <person name="Lankiewicz T.S."/>
            <person name="Gosselin K.M."/>
            <person name="English C.J."/>
            <person name="Blair E.M."/>
            <person name="O'Malley M.A."/>
            <person name="Valentine D.L."/>
        </authorList>
    </citation>
    <scope>NUCLEOTIDE SEQUENCE [LARGE SCALE GENOMIC DNA]</scope>
    <source>
        <strain evidence="10 11">NLcol2</strain>
    </source>
</reference>
<evidence type="ECO:0000256" key="6">
    <source>
        <dbReference type="ARBA" id="ARBA00023136"/>
    </source>
</evidence>
<keyword evidence="11" id="KW-1185">Reference proteome</keyword>
<feature type="transmembrane region" description="Helical" evidence="7">
    <location>
        <begin position="407"/>
        <end position="425"/>
    </location>
</feature>
<dbReference type="InterPro" id="IPR028250">
    <property type="entry name" value="DsbDN"/>
</dbReference>
<dbReference type="RefSeq" id="WP_322609514.1">
    <property type="nucleotide sequence ID" value="NZ_JARVCO010000012.1"/>
</dbReference>
<evidence type="ECO:0000259" key="9">
    <source>
        <dbReference type="PROSITE" id="PS51352"/>
    </source>
</evidence>
<dbReference type="Pfam" id="PF13899">
    <property type="entry name" value="Thioredoxin_7"/>
    <property type="match status" value="1"/>
</dbReference>
<dbReference type="SUPFAM" id="SSF74863">
    <property type="entry name" value="Thiol:disulfide interchange protein DsbD, N-terminal domain (DsbD-alpha)"/>
    <property type="match status" value="1"/>
</dbReference>
<dbReference type="PANTHER" id="PTHR32234:SF0">
    <property type="entry name" value="THIOL:DISULFIDE INTERCHANGE PROTEIN DSBD"/>
    <property type="match status" value="1"/>
</dbReference>
<comment type="subcellular location">
    <subcellularLocation>
        <location evidence="1">Cell membrane</location>
        <topology evidence="1">Multi-pass membrane protein</topology>
    </subcellularLocation>
</comment>
<feature type="domain" description="Thioredoxin" evidence="9">
    <location>
        <begin position="424"/>
        <end position="535"/>
    </location>
</feature>
<feature type="transmembrane region" description="Helical" evidence="7">
    <location>
        <begin position="371"/>
        <end position="395"/>
    </location>
</feature>
<dbReference type="InterPro" id="IPR013766">
    <property type="entry name" value="Thioredoxin_domain"/>
</dbReference>
<comment type="caution">
    <text evidence="10">The sequence shown here is derived from an EMBL/GenBank/DDBJ whole genome shotgun (WGS) entry which is preliminary data.</text>
</comment>
<evidence type="ECO:0000313" key="11">
    <source>
        <dbReference type="Proteomes" id="UP001290861"/>
    </source>
</evidence>
<dbReference type="Gene3D" id="3.40.30.10">
    <property type="entry name" value="Glutaredoxin"/>
    <property type="match status" value="1"/>
</dbReference>
<dbReference type="InterPro" id="IPR036249">
    <property type="entry name" value="Thioredoxin-like_sf"/>
</dbReference>
<feature type="transmembrane region" description="Helical" evidence="7">
    <location>
        <begin position="253"/>
        <end position="277"/>
    </location>
</feature>
<keyword evidence="6 7" id="KW-0472">Membrane</keyword>
<evidence type="ECO:0000256" key="8">
    <source>
        <dbReference type="SAM" id="SignalP"/>
    </source>
</evidence>
<keyword evidence="3 7" id="KW-0812">Transmembrane</keyword>
<keyword evidence="8" id="KW-0732">Signal</keyword>
<keyword evidence="5 7" id="KW-1133">Transmembrane helix</keyword>
<evidence type="ECO:0000256" key="3">
    <source>
        <dbReference type="ARBA" id="ARBA00022692"/>
    </source>
</evidence>
<gene>
    <name evidence="10" type="ORF">P9H32_13970</name>
</gene>
<dbReference type="PANTHER" id="PTHR32234">
    <property type="entry name" value="THIOL:DISULFIDE INTERCHANGE PROTEIN DSBD"/>
    <property type="match status" value="1"/>
</dbReference>
<protein>
    <submittedName>
        <fullName evidence="10">Cytochrome c biogenesis protein CcdA</fullName>
    </submittedName>
</protein>
<dbReference type="Proteomes" id="UP001290861">
    <property type="component" value="Unassembled WGS sequence"/>
</dbReference>
<dbReference type="Gene3D" id="2.60.40.1250">
    <property type="entry name" value="Thiol:disulfide interchange protein DsbD, N-terminal domain"/>
    <property type="match status" value="1"/>
</dbReference>
<evidence type="ECO:0000256" key="2">
    <source>
        <dbReference type="ARBA" id="ARBA00022475"/>
    </source>
</evidence>
<accession>A0ABU5N045</accession>
<evidence type="ECO:0000256" key="4">
    <source>
        <dbReference type="ARBA" id="ARBA00022748"/>
    </source>
</evidence>
<proteinExistence type="predicted"/>
<evidence type="ECO:0000313" key="10">
    <source>
        <dbReference type="EMBL" id="MDZ8119731.1"/>
    </source>
</evidence>
<dbReference type="EMBL" id="JARVCO010000012">
    <property type="protein sequence ID" value="MDZ8119731.1"/>
    <property type="molecule type" value="Genomic_DNA"/>
</dbReference>
<keyword evidence="4" id="KW-0201">Cytochrome c-type biogenesis</keyword>